<name>L8JGZ7_9BACT</name>
<dbReference type="RefSeq" id="WP_009583681.1">
    <property type="nucleotide sequence ID" value="NZ_AMZN01000148.1"/>
</dbReference>
<keyword evidence="2" id="KW-1185">Reference proteome</keyword>
<gene>
    <name evidence="1" type="ORF">C900_00943</name>
</gene>
<proteinExistence type="predicted"/>
<reference evidence="1 2" key="1">
    <citation type="submission" date="2012-12" db="EMBL/GenBank/DDBJ databases">
        <title>Genome assembly of Fulvivirga imtechensis AK7.</title>
        <authorList>
            <person name="Nupur N."/>
            <person name="Khatri I."/>
            <person name="Kumar R."/>
            <person name="Subramanian S."/>
            <person name="Pinnaka A."/>
        </authorList>
    </citation>
    <scope>NUCLEOTIDE SEQUENCE [LARGE SCALE GENOMIC DNA]</scope>
    <source>
        <strain evidence="1 2">AK7</strain>
    </source>
</reference>
<protein>
    <recommendedName>
        <fullName evidence="3">Lipoprotein</fullName>
    </recommendedName>
</protein>
<evidence type="ECO:0008006" key="3">
    <source>
        <dbReference type="Google" id="ProtNLM"/>
    </source>
</evidence>
<comment type="caution">
    <text evidence="1">The sequence shown here is derived from an EMBL/GenBank/DDBJ whole genome shotgun (WGS) entry which is preliminary data.</text>
</comment>
<dbReference type="OrthoDB" id="1454095at2"/>
<dbReference type="EMBL" id="AMZN01000148">
    <property type="protein sequence ID" value="ELR68105.1"/>
    <property type="molecule type" value="Genomic_DNA"/>
</dbReference>
<dbReference type="AlphaFoldDB" id="L8JGZ7"/>
<evidence type="ECO:0000313" key="1">
    <source>
        <dbReference type="EMBL" id="ELR68105.1"/>
    </source>
</evidence>
<organism evidence="1 2">
    <name type="scientific">Fulvivirga imtechensis AK7</name>
    <dbReference type="NCBI Taxonomy" id="1237149"/>
    <lineage>
        <taxon>Bacteria</taxon>
        <taxon>Pseudomonadati</taxon>
        <taxon>Bacteroidota</taxon>
        <taxon>Cytophagia</taxon>
        <taxon>Cytophagales</taxon>
        <taxon>Fulvivirgaceae</taxon>
        <taxon>Fulvivirga</taxon>
    </lineage>
</organism>
<accession>L8JGZ7</accession>
<dbReference type="Proteomes" id="UP000011135">
    <property type="component" value="Unassembled WGS sequence"/>
</dbReference>
<evidence type="ECO:0000313" key="2">
    <source>
        <dbReference type="Proteomes" id="UP000011135"/>
    </source>
</evidence>
<dbReference type="PROSITE" id="PS51257">
    <property type="entry name" value="PROKAR_LIPOPROTEIN"/>
    <property type="match status" value="1"/>
</dbReference>
<dbReference type="STRING" id="1237149.C900_00943"/>
<sequence>MRRLKYIVILVAMLYGCGDGGKMNREKMLEAYDKADKDTVLIDEHGNEIRVIKDSTVDILDVLIPKRNPTRLVNESLNGKVIYNLDSIGSKVSIVNMDYSNEYFIITINNDTIREGEFFIADIAGGVDEIDVQINGEKEQLKLSDLPYGYKIKADELGVQEFSGVVTTPEKKYPFEYKYVVVAADSLDRIQE</sequence>